<comment type="caution">
    <text evidence="2">The sequence shown here is derived from an EMBL/GenBank/DDBJ whole genome shotgun (WGS) entry which is preliminary data.</text>
</comment>
<evidence type="ECO:0000256" key="1">
    <source>
        <dbReference type="SAM" id="MobiDB-lite"/>
    </source>
</evidence>
<evidence type="ECO:0000313" key="2">
    <source>
        <dbReference type="EMBL" id="KEK17344.1"/>
    </source>
</evidence>
<dbReference type="AlphaFoldDB" id="A0A073JQI5"/>
<evidence type="ECO:0008006" key="4">
    <source>
        <dbReference type="Google" id="ProtNLM"/>
    </source>
</evidence>
<name>A0A073JQI5_9BACI</name>
<sequence length="137" mass="15263">MSMKVEFSSNFEQVKRQLSEALAQTVENGCIHLQNEVKKTLTGGRNGHKYRVPNTSQTYTASAPGEAPAVRTGDLRNSIKYELQRTQTEILGGVGSDLEKAIWLENGTSKMEARPFLLKTFERERMALKRILGGGSF</sequence>
<proteinExistence type="predicted"/>
<reference evidence="2 3" key="1">
    <citation type="submission" date="2014-06" db="EMBL/GenBank/DDBJ databases">
        <title>Draft genome sequence of Bacillus manliponensis JCM 15802 (MCCC 1A00708).</title>
        <authorList>
            <person name="Lai Q."/>
            <person name="Liu Y."/>
            <person name="Shao Z."/>
        </authorList>
    </citation>
    <scope>NUCLEOTIDE SEQUENCE [LARGE SCALE GENOMIC DNA]</scope>
    <source>
        <strain evidence="2 3">JCM 15802</strain>
    </source>
</reference>
<dbReference type="Pfam" id="PF04883">
    <property type="entry name" value="HK97-gp10_like"/>
    <property type="match status" value="1"/>
</dbReference>
<dbReference type="RefSeq" id="WP_034643630.1">
    <property type="nucleotide sequence ID" value="NZ_CBCSJC010000026.1"/>
</dbReference>
<dbReference type="InterPro" id="IPR010064">
    <property type="entry name" value="HK97-gp10_tail"/>
</dbReference>
<dbReference type="OrthoDB" id="2067244at2"/>
<dbReference type="EMBL" id="JOTN01000032">
    <property type="protein sequence ID" value="KEK17344.1"/>
    <property type="molecule type" value="Genomic_DNA"/>
</dbReference>
<feature type="region of interest" description="Disordered" evidence="1">
    <location>
        <begin position="42"/>
        <end position="70"/>
    </location>
</feature>
<accession>A0A073JQI5</accession>
<dbReference type="STRING" id="574376.BAMA_15770"/>
<organism evidence="2 3">
    <name type="scientific">Bacillus manliponensis</name>
    <dbReference type="NCBI Taxonomy" id="574376"/>
    <lineage>
        <taxon>Bacteria</taxon>
        <taxon>Bacillati</taxon>
        <taxon>Bacillota</taxon>
        <taxon>Bacilli</taxon>
        <taxon>Bacillales</taxon>
        <taxon>Bacillaceae</taxon>
        <taxon>Bacillus</taxon>
        <taxon>Bacillus cereus group</taxon>
    </lineage>
</organism>
<evidence type="ECO:0000313" key="3">
    <source>
        <dbReference type="Proteomes" id="UP000027822"/>
    </source>
</evidence>
<dbReference type="Proteomes" id="UP000027822">
    <property type="component" value="Unassembled WGS sequence"/>
</dbReference>
<keyword evidence="3" id="KW-1185">Reference proteome</keyword>
<gene>
    <name evidence="2" type="ORF">BAMA_15770</name>
</gene>
<protein>
    <recommendedName>
        <fullName evidence="4">HK97 gp10 family phage protein</fullName>
    </recommendedName>
</protein>